<evidence type="ECO:0000259" key="17">
    <source>
        <dbReference type="Pfam" id="PF02887"/>
    </source>
</evidence>
<keyword evidence="8" id="KW-0547">Nucleotide-binding</keyword>
<dbReference type="FunFam" id="3.20.20.60:FF:000001">
    <property type="entry name" value="Pyruvate kinase"/>
    <property type="match status" value="1"/>
</dbReference>
<dbReference type="Pfam" id="PF00224">
    <property type="entry name" value="PK"/>
    <property type="match status" value="1"/>
</dbReference>
<evidence type="ECO:0000256" key="1">
    <source>
        <dbReference type="ARBA" id="ARBA00001946"/>
    </source>
</evidence>
<keyword evidence="19" id="KW-1185">Reference proteome</keyword>
<dbReference type="InterPro" id="IPR001697">
    <property type="entry name" value="Pyr_Knase"/>
</dbReference>
<dbReference type="UniPathway" id="UPA00109">
    <property type="reaction ID" value="UER00188"/>
</dbReference>
<sequence length="526" mass="57844">MTSSPTDSNVTVHSDSRVRCKMPPTGSRISWVSQLDIDATPACVRKTSIICTIGPKTNNVDSLIELRKAGMNIVRMNLSHGSHEYHGSVVENVRRSFEVFPGRPVALALDTKGPEIRSGELEGGVCLIPKDHVFILTTDEKYRLCGGLERVFVDYPQIGETLEPGKLVYVDDGNLQLEVLESLGSQGVKVRALNSHKLLNRKGVNLPYTKVLIPSVSEKDKQDLRFAVEQKMDMVFASFIRKPEDIHEIRKILGDSKILVIAKIENHEGVKNFDAILEEADGIMVARGDLGIEIPPQKVFVAQKMMIARANLKGKPAICATQMLESMTQNPRPTRAEASDVANAVLDGADCVMLSAETASGNYPVETVRTMASICAEAESTIAYLPLFEELRALIGCAENVTETIACSAVNAASETYVQAIIVLTTTGGTARQVAKFRPQVPIITVTREDLTARQIHLHRGCYPLVWKESHDPQNEWQGDVDGRFRWAISEAKRINLLKTGDHVVLIQGARAGHGHTNTLRILQVE</sequence>
<feature type="domain" description="Pyruvate kinase barrel" evidence="16">
    <location>
        <begin position="45"/>
        <end position="368"/>
    </location>
</feature>
<dbReference type="InterPro" id="IPR040442">
    <property type="entry name" value="Pyrv_kinase-like_dom_sf"/>
</dbReference>
<dbReference type="EMBL" id="MTSL01000206">
    <property type="protein sequence ID" value="PJF16796.1"/>
    <property type="molecule type" value="Genomic_DNA"/>
</dbReference>
<evidence type="ECO:0000256" key="6">
    <source>
        <dbReference type="ARBA" id="ARBA00022679"/>
    </source>
</evidence>
<dbReference type="GO" id="GO:0000287">
    <property type="term" value="F:magnesium ion binding"/>
    <property type="evidence" value="ECO:0007669"/>
    <property type="project" value="InterPro"/>
</dbReference>
<accession>A0A2H9TGE3</accession>
<dbReference type="GO" id="GO:0005524">
    <property type="term" value="F:ATP binding"/>
    <property type="evidence" value="ECO:0007669"/>
    <property type="project" value="UniProtKB-KW"/>
</dbReference>
<evidence type="ECO:0000256" key="3">
    <source>
        <dbReference type="ARBA" id="ARBA00004997"/>
    </source>
</evidence>
<dbReference type="SUPFAM" id="SSF51621">
    <property type="entry name" value="Phosphoenolpyruvate/pyruvate domain"/>
    <property type="match status" value="1"/>
</dbReference>
<dbReference type="Gene3D" id="3.20.20.60">
    <property type="entry name" value="Phosphoenolpyruvate-binding domains"/>
    <property type="match status" value="1"/>
</dbReference>
<dbReference type="STRING" id="1246581.A0A2H9TGE3"/>
<keyword evidence="9 15" id="KW-0418">Kinase</keyword>
<dbReference type="Gene3D" id="2.40.33.10">
    <property type="entry name" value="PK beta-barrel domain-like"/>
    <property type="match status" value="1"/>
</dbReference>
<feature type="domain" description="Pyruvate kinase C-terminal" evidence="17">
    <location>
        <begin position="403"/>
        <end position="523"/>
    </location>
</feature>
<evidence type="ECO:0000313" key="18">
    <source>
        <dbReference type="EMBL" id="PJF16796.1"/>
    </source>
</evidence>
<dbReference type="InterPro" id="IPR011037">
    <property type="entry name" value="Pyrv_Knase-like_insert_dom_sf"/>
</dbReference>
<keyword evidence="13 18" id="KW-0670">Pyruvate</keyword>
<comment type="pathway">
    <text evidence="3 15">Carbohydrate degradation; glycolysis; pyruvate from D-glyceraldehyde 3-phosphate: step 5/5.</text>
</comment>
<evidence type="ECO:0000256" key="13">
    <source>
        <dbReference type="ARBA" id="ARBA00023317"/>
    </source>
</evidence>
<organism evidence="18 19">
    <name type="scientific">Paramicrosporidium saccamoebae</name>
    <dbReference type="NCBI Taxonomy" id="1246581"/>
    <lineage>
        <taxon>Eukaryota</taxon>
        <taxon>Fungi</taxon>
        <taxon>Fungi incertae sedis</taxon>
        <taxon>Cryptomycota</taxon>
        <taxon>Cryptomycota incertae sedis</taxon>
        <taxon>Paramicrosporidium</taxon>
    </lineage>
</organism>
<comment type="catalytic activity">
    <reaction evidence="14 15">
        <text>pyruvate + ATP = phosphoenolpyruvate + ADP + H(+)</text>
        <dbReference type="Rhea" id="RHEA:18157"/>
        <dbReference type="ChEBI" id="CHEBI:15361"/>
        <dbReference type="ChEBI" id="CHEBI:15378"/>
        <dbReference type="ChEBI" id="CHEBI:30616"/>
        <dbReference type="ChEBI" id="CHEBI:58702"/>
        <dbReference type="ChEBI" id="CHEBI:456216"/>
        <dbReference type="EC" id="2.7.1.40"/>
    </reaction>
</comment>
<keyword evidence="12 15" id="KW-0324">Glycolysis</keyword>
<evidence type="ECO:0000256" key="5">
    <source>
        <dbReference type="ARBA" id="ARBA00012142"/>
    </source>
</evidence>
<comment type="cofactor">
    <cofactor evidence="2">
        <name>K(+)</name>
        <dbReference type="ChEBI" id="CHEBI:29103"/>
    </cofactor>
</comment>
<dbReference type="InterPro" id="IPR018209">
    <property type="entry name" value="Pyrv_Knase_AS"/>
</dbReference>
<evidence type="ECO:0000256" key="11">
    <source>
        <dbReference type="ARBA" id="ARBA00022842"/>
    </source>
</evidence>
<evidence type="ECO:0000256" key="12">
    <source>
        <dbReference type="ARBA" id="ARBA00023152"/>
    </source>
</evidence>
<dbReference type="InterPro" id="IPR015795">
    <property type="entry name" value="Pyrv_Knase_C"/>
</dbReference>
<keyword evidence="10" id="KW-0067">ATP-binding</keyword>
<dbReference type="InterPro" id="IPR036918">
    <property type="entry name" value="Pyrv_Knase_C_sf"/>
</dbReference>
<evidence type="ECO:0000256" key="15">
    <source>
        <dbReference type="RuleBase" id="RU000504"/>
    </source>
</evidence>
<dbReference type="SUPFAM" id="SSF50800">
    <property type="entry name" value="PK beta-barrel domain-like"/>
    <property type="match status" value="1"/>
</dbReference>
<dbReference type="FunFam" id="2.40.33.10:FF:000001">
    <property type="entry name" value="Pyruvate kinase"/>
    <property type="match status" value="1"/>
</dbReference>
<evidence type="ECO:0000256" key="9">
    <source>
        <dbReference type="ARBA" id="ARBA00022777"/>
    </source>
</evidence>
<proteinExistence type="inferred from homology"/>
<dbReference type="PROSITE" id="PS00110">
    <property type="entry name" value="PYRUVATE_KINASE"/>
    <property type="match status" value="1"/>
</dbReference>
<dbReference type="CDD" id="cd00288">
    <property type="entry name" value="Pyruvate_Kinase"/>
    <property type="match status" value="1"/>
</dbReference>
<dbReference type="InterPro" id="IPR015813">
    <property type="entry name" value="Pyrv/PenolPyrv_kinase-like_dom"/>
</dbReference>
<dbReference type="NCBIfam" id="TIGR01064">
    <property type="entry name" value="pyruv_kin"/>
    <property type="match status" value="1"/>
</dbReference>
<dbReference type="InterPro" id="IPR015793">
    <property type="entry name" value="Pyrv_Knase_brl"/>
</dbReference>
<evidence type="ECO:0000256" key="7">
    <source>
        <dbReference type="ARBA" id="ARBA00022723"/>
    </source>
</evidence>
<dbReference type="EC" id="2.7.1.40" evidence="5 15"/>
<dbReference type="SUPFAM" id="SSF52935">
    <property type="entry name" value="PK C-terminal domain-like"/>
    <property type="match status" value="1"/>
</dbReference>
<protein>
    <recommendedName>
        <fullName evidence="5 15">Pyruvate kinase</fullName>
        <ecNumber evidence="5 15">2.7.1.40</ecNumber>
    </recommendedName>
</protein>
<evidence type="ECO:0000256" key="2">
    <source>
        <dbReference type="ARBA" id="ARBA00001958"/>
    </source>
</evidence>
<name>A0A2H9TGE3_9FUNG</name>
<evidence type="ECO:0000313" key="19">
    <source>
        <dbReference type="Proteomes" id="UP000240830"/>
    </source>
</evidence>
<comment type="cofactor">
    <cofactor evidence="1">
        <name>Mg(2+)</name>
        <dbReference type="ChEBI" id="CHEBI:18420"/>
    </cofactor>
</comment>
<dbReference type="InterPro" id="IPR015806">
    <property type="entry name" value="Pyrv_Knase_insert_dom_sf"/>
</dbReference>
<keyword evidence="7" id="KW-0479">Metal-binding</keyword>
<dbReference type="AlphaFoldDB" id="A0A2H9TGE3"/>
<dbReference type="GO" id="GO:0016301">
    <property type="term" value="F:kinase activity"/>
    <property type="evidence" value="ECO:0007669"/>
    <property type="project" value="UniProtKB-KW"/>
</dbReference>
<evidence type="ECO:0000256" key="10">
    <source>
        <dbReference type="ARBA" id="ARBA00022840"/>
    </source>
</evidence>
<dbReference type="Pfam" id="PF02887">
    <property type="entry name" value="PK_C"/>
    <property type="match status" value="1"/>
</dbReference>
<dbReference type="Gene3D" id="3.40.1380.20">
    <property type="entry name" value="Pyruvate kinase, C-terminal domain"/>
    <property type="match status" value="1"/>
</dbReference>
<dbReference type="PRINTS" id="PR01050">
    <property type="entry name" value="PYRUVTKNASE"/>
</dbReference>
<keyword evidence="11 15" id="KW-0460">Magnesium</keyword>
<dbReference type="PANTHER" id="PTHR11817">
    <property type="entry name" value="PYRUVATE KINASE"/>
    <property type="match status" value="1"/>
</dbReference>
<evidence type="ECO:0000256" key="14">
    <source>
        <dbReference type="ARBA" id="ARBA00048152"/>
    </source>
</evidence>
<dbReference type="Proteomes" id="UP000240830">
    <property type="component" value="Unassembled WGS sequence"/>
</dbReference>
<evidence type="ECO:0000256" key="8">
    <source>
        <dbReference type="ARBA" id="ARBA00022741"/>
    </source>
</evidence>
<dbReference type="OrthoDB" id="108365at2759"/>
<comment type="caution">
    <text evidence="18">The sequence shown here is derived from an EMBL/GenBank/DDBJ whole genome shotgun (WGS) entry which is preliminary data.</text>
</comment>
<dbReference type="GO" id="GO:0030955">
    <property type="term" value="F:potassium ion binding"/>
    <property type="evidence" value="ECO:0007669"/>
    <property type="project" value="InterPro"/>
</dbReference>
<evidence type="ECO:0000259" key="16">
    <source>
        <dbReference type="Pfam" id="PF00224"/>
    </source>
</evidence>
<reference evidence="18 19" key="1">
    <citation type="submission" date="2016-10" db="EMBL/GenBank/DDBJ databases">
        <title>The genome of Paramicrosporidium saccamoebae is the missing link in understanding Cryptomycota and Microsporidia evolution.</title>
        <authorList>
            <person name="Quandt C.A."/>
            <person name="Beaudet D."/>
            <person name="Corsaro D."/>
            <person name="Michel R."/>
            <person name="Corradi N."/>
            <person name="James T."/>
        </authorList>
    </citation>
    <scope>NUCLEOTIDE SEQUENCE [LARGE SCALE GENOMIC DNA]</scope>
    <source>
        <strain evidence="18 19">KSL3</strain>
    </source>
</reference>
<evidence type="ECO:0000256" key="4">
    <source>
        <dbReference type="ARBA" id="ARBA00008663"/>
    </source>
</evidence>
<comment type="similarity">
    <text evidence="4 15">Belongs to the pyruvate kinase family.</text>
</comment>
<dbReference type="GO" id="GO:0006950">
    <property type="term" value="P:response to stress"/>
    <property type="evidence" value="ECO:0007669"/>
    <property type="project" value="UniProtKB-ARBA"/>
</dbReference>
<dbReference type="GO" id="GO:0061621">
    <property type="term" value="P:canonical glycolysis"/>
    <property type="evidence" value="ECO:0007669"/>
    <property type="project" value="EnsemblFungi"/>
</dbReference>
<gene>
    <name evidence="18" type="ORF">PSACC_03370</name>
</gene>
<keyword evidence="6 15" id="KW-0808">Transferase</keyword>
<dbReference type="GO" id="GO:0004743">
    <property type="term" value="F:pyruvate kinase activity"/>
    <property type="evidence" value="ECO:0007669"/>
    <property type="project" value="UniProtKB-EC"/>
</dbReference>
<dbReference type="NCBIfam" id="NF004491">
    <property type="entry name" value="PRK05826.1"/>
    <property type="match status" value="1"/>
</dbReference>
<dbReference type="NCBIfam" id="NF004978">
    <property type="entry name" value="PRK06354.1"/>
    <property type="match status" value="1"/>
</dbReference>